<feature type="chain" id="PRO_5045904528" description="Lipoprotein" evidence="1">
    <location>
        <begin position="27"/>
        <end position="119"/>
    </location>
</feature>
<reference evidence="2 3" key="1">
    <citation type="journal article" date="2014" name="Int. J. Syst. Evol. Microbiol.">
        <title>Listeria floridensis sp. nov., Listeria aquatica sp. nov., Listeria cornellensis sp. nov., Listeria riparia sp. nov. and Listeria grandensis sp. nov., from agricultural and natural environments.</title>
        <authorList>
            <person name="den Bakker H.C."/>
            <person name="Warchocki S."/>
            <person name="Wright E.M."/>
            <person name="Allred A.F."/>
            <person name="Ahlstrom C."/>
            <person name="Manuel C.S."/>
            <person name="Stasiewicz M.J."/>
            <person name="Burrell A."/>
            <person name="Roof S."/>
            <person name="Strawn L."/>
            <person name="Fortes E.D."/>
            <person name="Nightingale K.K."/>
            <person name="Kephart D."/>
            <person name="Wiedmann M."/>
        </authorList>
    </citation>
    <scope>NUCLEOTIDE SEQUENCE [LARGE SCALE GENOMIC DNA]</scope>
    <source>
        <strain evidence="2 3">FSL S10-1187</strain>
    </source>
</reference>
<accession>A0ABP3AZQ7</accession>
<protein>
    <recommendedName>
        <fullName evidence="4">Lipoprotein</fullName>
    </recommendedName>
</protein>
<feature type="signal peptide" evidence="1">
    <location>
        <begin position="1"/>
        <end position="26"/>
    </location>
</feature>
<organism evidence="2 3">
    <name type="scientific">Listeria floridensis FSL S10-1187</name>
    <dbReference type="NCBI Taxonomy" id="1265817"/>
    <lineage>
        <taxon>Bacteria</taxon>
        <taxon>Bacillati</taxon>
        <taxon>Bacillota</taxon>
        <taxon>Bacilli</taxon>
        <taxon>Bacillales</taxon>
        <taxon>Listeriaceae</taxon>
        <taxon>Listeria</taxon>
    </lineage>
</organism>
<evidence type="ECO:0000313" key="2">
    <source>
        <dbReference type="EMBL" id="EUJ31340.1"/>
    </source>
</evidence>
<dbReference type="Proteomes" id="UP000019249">
    <property type="component" value="Unassembled WGS sequence"/>
</dbReference>
<dbReference type="RefSeq" id="WP_051993555.1">
    <property type="nucleotide sequence ID" value="NZ_AODF01000018.1"/>
</dbReference>
<keyword evidence="1" id="KW-0732">Signal</keyword>
<comment type="caution">
    <text evidence="2">The sequence shown here is derived from an EMBL/GenBank/DDBJ whole genome shotgun (WGS) entry which is preliminary data.</text>
</comment>
<dbReference type="EMBL" id="AODF01000018">
    <property type="protein sequence ID" value="EUJ31340.1"/>
    <property type="molecule type" value="Genomic_DNA"/>
</dbReference>
<evidence type="ECO:0000256" key="1">
    <source>
        <dbReference type="SAM" id="SignalP"/>
    </source>
</evidence>
<sequence length="119" mass="12868">MRKIGLILLSAALLVILGACSSGNSAKEKKRPVTRTATEKMNKPIVVNGMELTVSQEKTRSVKAGKQIKDLYGFKIRGENISNAKVGLGSIDFVLLTSDGKEVSIDDSLETFGNEIEKK</sequence>
<evidence type="ECO:0008006" key="4">
    <source>
        <dbReference type="Google" id="ProtNLM"/>
    </source>
</evidence>
<gene>
    <name evidence="2" type="ORF">MFLO_08947</name>
</gene>
<proteinExistence type="predicted"/>
<keyword evidence="3" id="KW-1185">Reference proteome</keyword>
<dbReference type="PROSITE" id="PS51257">
    <property type="entry name" value="PROKAR_LIPOPROTEIN"/>
    <property type="match status" value="1"/>
</dbReference>
<name>A0ABP3AZQ7_9LIST</name>
<evidence type="ECO:0000313" key="3">
    <source>
        <dbReference type="Proteomes" id="UP000019249"/>
    </source>
</evidence>